<dbReference type="InterPro" id="IPR018170">
    <property type="entry name" value="Aldo/ket_reductase_CS"/>
</dbReference>
<dbReference type="Gene3D" id="3.20.20.100">
    <property type="entry name" value="NADP-dependent oxidoreductase domain"/>
    <property type="match status" value="1"/>
</dbReference>
<evidence type="ECO:0000259" key="2">
    <source>
        <dbReference type="PROSITE" id="PS50222"/>
    </source>
</evidence>
<dbReference type="SUPFAM" id="SSF48452">
    <property type="entry name" value="TPR-like"/>
    <property type="match status" value="1"/>
</dbReference>
<dbReference type="PRINTS" id="PR00069">
    <property type="entry name" value="ALDKETRDTASE"/>
</dbReference>
<dbReference type="InterPro" id="IPR002048">
    <property type="entry name" value="EF_hand_dom"/>
</dbReference>
<name>A0AAU9SUH4_THLAR</name>
<dbReference type="SUPFAM" id="SSF51430">
    <property type="entry name" value="NAD(P)-linked oxidoreductase"/>
    <property type="match status" value="1"/>
</dbReference>
<accession>A0AAU9SUH4</accession>
<organism evidence="3 4">
    <name type="scientific">Thlaspi arvense</name>
    <name type="common">Field penny-cress</name>
    <dbReference type="NCBI Taxonomy" id="13288"/>
    <lineage>
        <taxon>Eukaryota</taxon>
        <taxon>Viridiplantae</taxon>
        <taxon>Streptophyta</taxon>
        <taxon>Embryophyta</taxon>
        <taxon>Tracheophyta</taxon>
        <taxon>Spermatophyta</taxon>
        <taxon>Magnoliopsida</taxon>
        <taxon>eudicotyledons</taxon>
        <taxon>Gunneridae</taxon>
        <taxon>Pentapetalae</taxon>
        <taxon>rosids</taxon>
        <taxon>malvids</taxon>
        <taxon>Brassicales</taxon>
        <taxon>Brassicaceae</taxon>
        <taxon>Thlaspideae</taxon>
        <taxon>Thlaspi</taxon>
    </lineage>
</organism>
<dbReference type="PROSITE" id="PS00062">
    <property type="entry name" value="ALDOKETO_REDUCTASE_2"/>
    <property type="match status" value="1"/>
</dbReference>
<evidence type="ECO:0000313" key="3">
    <source>
        <dbReference type="EMBL" id="CAH2074515.1"/>
    </source>
</evidence>
<dbReference type="GO" id="GO:0005739">
    <property type="term" value="C:mitochondrion"/>
    <property type="evidence" value="ECO:0007669"/>
    <property type="project" value="TreeGrafter"/>
</dbReference>
<feature type="compositionally biased region" description="Basic and acidic residues" evidence="1">
    <location>
        <begin position="482"/>
        <end position="491"/>
    </location>
</feature>
<sequence length="772" mass="85326">MFNAAAKCSRAVAATIRGRASSARSSLVRYSIQLRSIHGEISVPNANHVAIQMVNYALSHARSQKSDESYAQGMLVLEQCLGNQPNDDQVSQDSKATVLLAMSDLSYESGNSSEAIERLKQVLALTQSSLAIRAAAVEALVGLLIQSGQDDASLAVADEFLELVKEGGHENLPDVVATAKAIKGLVELVKGSVESAESLFRGLENHEICKGNIALSYGEFLHATGNFEMAKEMYQKAIQGVTDTKESMCSCNMNLKAVSLAATFALGQLESHIGNFGDAEETLTSALTNAEEHYGHNHPKVGVILTGVALMYRNKAKQERSSSIMIQEGLFRRALELTKAPPLDSEGIKNVETQEVMALARVLRLEHGNTVVSDWNTCSGFDHGHETTRSEEYQLQKASIAENDAFTFLGANNHSDSLTYPAFCQALQKVNLTGIPHGLSFQETKELWVRADLDGNGVFDYEELRKIWNMTMMNQSGNCKESVMESRKEEGEDKEEEEEEEAIGLKVKKAVLFPEEAEKGLWPENYSLSDHASRDSVLQRLIDLDPPDVQDALNRTLKDLQHSYVDLYLMHWPVRLKKGTVEFKPENIMPIDIPSTWNAMEALYDSGKARAIGVSNFSTKKLSDLVEVARVPPAVNQVECHPSWQQHKLHEFCKSKGIHLSGYSPLGSPGTTWVKADVLKSPVLERELRGVGMVNSRRNVWQVFGDTTGKLKLDHSHICCKLLIFEQLIIIFFTVQARLVQASYPTRNGCFKCSTRKLLPQAVKPPPHSLVI</sequence>
<dbReference type="GO" id="GO:0016491">
    <property type="term" value="F:oxidoreductase activity"/>
    <property type="evidence" value="ECO:0007669"/>
    <property type="project" value="InterPro"/>
</dbReference>
<dbReference type="InterPro" id="IPR011992">
    <property type="entry name" value="EF-hand-dom_pair"/>
</dbReference>
<dbReference type="InterPro" id="IPR011990">
    <property type="entry name" value="TPR-like_helical_dom_sf"/>
</dbReference>
<reference evidence="3 4" key="1">
    <citation type="submission" date="2022-03" db="EMBL/GenBank/DDBJ databases">
        <authorList>
            <person name="Nunn A."/>
            <person name="Chopra R."/>
            <person name="Nunn A."/>
            <person name="Contreras Garrido A."/>
        </authorList>
    </citation>
    <scope>NUCLEOTIDE SEQUENCE [LARGE SCALE GENOMIC DNA]</scope>
</reference>
<dbReference type="GO" id="GO:0005509">
    <property type="term" value="F:calcium ion binding"/>
    <property type="evidence" value="ECO:0007669"/>
    <property type="project" value="InterPro"/>
</dbReference>
<gene>
    <name evidence="3" type="ORF">TAV2_LOCUS21795</name>
</gene>
<dbReference type="EMBL" id="OU466862">
    <property type="protein sequence ID" value="CAH2074515.1"/>
    <property type="molecule type" value="Genomic_DNA"/>
</dbReference>
<keyword evidence="4" id="KW-1185">Reference proteome</keyword>
<dbReference type="SUPFAM" id="SSF47473">
    <property type="entry name" value="EF-hand"/>
    <property type="match status" value="1"/>
</dbReference>
<evidence type="ECO:0000256" key="1">
    <source>
        <dbReference type="SAM" id="MobiDB-lite"/>
    </source>
</evidence>
<protein>
    <recommendedName>
        <fullName evidence="2">EF-hand domain-containing protein</fullName>
    </recommendedName>
</protein>
<dbReference type="Pfam" id="PF00248">
    <property type="entry name" value="Aldo_ket_red"/>
    <property type="match status" value="1"/>
</dbReference>
<dbReference type="PANTHER" id="PTHR47868:SF2">
    <property type="entry name" value="OS05G0457700 PROTEIN"/>
    <property type="match status" value="1"/>
</dbReference>
<dbReference type="InterPro" id="IPR036812">
    <property type="entry name" value="NAD(P)_OxRdtase_dom_sf"/>
</dbReference>
<dbReference type="InterPro" id="IPR020471">
    <property type="entry name" value="AKR"/>
</dbReference>
<feature type="domain" description="EF-hand" evidence="2">
    <location>
        <begin position="439"/>
        <end position="474"/>
    </location>
</feature>
<dbReference type="Proteomes" id="UP000836841">
    <property type="component" value="Chromosome 6"/>
</dbReference>
<dbReference type="AlphaFoldDB" id="A0AAU9SUH4"/>
<dbReference type="InterPro" id="IPR023210">
    <property type="entry name" value="NADP_OxRdtase_dom"/>
</dbReference>
<dbReference type="PROSITE" id="PS50222">
    <property type="entry name" value="EF_HAND_2"/>
    <property type="match status" value="1"/>
</dbReference>
<dbReference type="Gene3D" id="1.25.40.10">
    <property type="entry name" value="Tetratricopeptide repeat domain"/>
    <property type="match status" value="2"/>
</dbReference>
<evidence type="ECO:0000313" key="4">
    <source>
        <dbReference type="Proteomes" id="UP000836841"/>
    </source>
</evidence>
<proteinExistence type="predicted"/>
<dbReference type="PANTHER" id="PTHR47868">
    <property type="entry name" value="OS05G0457700 PROTEIN"/>
    <property type="match status" value="1"/>
</dbReference>
<feature type="region of interest" description="Disordered" evidence="1">
    <location>
        <begin position="479"/>
        <end position="499"/>
    </location>
</feature>